<dbReference type="InterPro" id="IPR015947">
    <property type="entry name" value="PUA-like_sf"/>
</dbReference>
<dbReference type="Pfam" id="PF04452">
    <property type="entry name" value="Methyltrans_RNA"/>
    <property type="match status" value="1"/>
</dbReference>
<evidence type="ECO:0000313" key="15">
    <source>
        <dbReference type="EMBL" id="ERG63354.1"/>
    </source>
</evidence>
<reference evidence="15 16" key="1">
    <citation type="journal article" date="2013" name="Genome Announc.">
        <title>First draft genome sequence from a member of the genus agrococcus, isolated from modern microbialites.</title>
        <authorList>
            <person name="White R.A.III."/>
            <person name="Grassa C.J."/>
            <person name="Suttle C.A."/>
        </authorList>
    </citation>
    <scope>NUCLEOTIDE SEQUENCE [LARGE SCALE GENOMIC DNA]</scope>
    <source>
        <strain evidence="15 16">RW1</strain>
    </source>
</reference>
<proteinExistence type="inferred from homology"/>
<dbReference type="RefSeq" id="WP_021011332.1">
    <property type="nucleotide sequence ID" value="NZ_ASHR01000032.1"/>
</dbReference>
<dbReference type="InterPro" id="IPR029028">
    <property type="entry name" value="Alpha/beta_knot_MTases"/>
</dbReference>
<dbReference type="GO" id="GO:0070475">
    <property type="term" value="P:rRNA base methylation"/>
    <property type="evidence" value="ECO:0007669"/>
    <property type="project" value="TreeGrafter"/>
</dbReference>
<dbReference type="PANTHER" id="PTHR30027:SF3">
    <property type="entry name" value="16S RRNA (URACIL(1498)-N(3))-METHYLTRANSFERASE"/>
    <property type="match status" value="1"/>
</dbReference>
<dbReference type="EC" id="2.1.1.193" evidence="3 12"/>
<keyword evidence="9 12" id="KW-0949">S-adenosyl-L-methionine</keyword>
<evidence type="ECO:0000256" key="11">
    <source>
        <dbReference type="ARBA" id="ARBA00047944"/>
    </source>
</evidence>
<evidence type="ECO:0000256" key="4">
    <source>
        <dbReference type="ARBA" id="ARBA00013673"/>
    </source>
</evidence>
<dbReference type="SUPFAM" id="SSF88697">
    <property type="entry name" value="PUA domain-like"/>
    <property type="match status" value="1"/>
</dbReference>
<sequence length="241" mass="25460">MAHCYWHDALVGAEPGAVVTLAGEEAHHAAVVSRMRRGERVLVSDGAGTLAEGIIDRVERDGVDVVLQRVEAVPQPSPRIALAQALAKGDRAELAVQASTELGVDVIVPWQARRSVVQWKGDRGDKALERWRRIVREAGKQAIRARLPEVVGVVDTAGLAGLGAHWQLVVLDPTAPASIAEVPVERDALLVVGPEGGIDPGELEALDAAGAVRARMGDHVLRTSTAGLAGLAALSLRLGRW</sequence>
<evidence type="ECO:0000259" key="13">
    <source>
        <dbReference type="Pfam" id="PF04452"/>
    </source>
</evidence>
<comment type="caution">
    <text evidence="15">The sequence shown here is derived from an EMBL/GenBank/DDBJ whole genome shotgun (WGS) entry which is preliminary data.</text>
</comment>
<dbReference type="NCBIfam" id="TIGR00046">
    <property type="entry name" value="RsmE family RNA methyltransferase"/>
    <property type="match status" value="1"/>
</dbReference>
<dbReference type="InterPro" id="IPR046887">
    <property type="entry name" value="RsmE_PUA-like"/>
</dbReference>
<dbReference type="PANTHER" id="PTHR30027">
    <property type="entry name" value="RIBOSOMAL RNA SMALL SUBUNIT METHYLTRANSFERASE E"/>
    <property type="match status" value="1"/>
</dbReference>
<dbReference type="Proteomes" id="UP000016462">
    <property type="component" value="Unassembled WGS sequence"/>
</dbReference>
<feature type="domain" description="Ribosomal RNA small subunit methyltransferase E PUA-like" evidence="14">
    <location>
        <begin position="21"/>
        <end position="67"/>
    </location>
</feature>
<comment type="function">
    <text evidence="10 12">Specifically methylates the N3 position of the uracil ring of uridine 1498 (m3U1498) in 16S rRNA. Acts on the fully assembled 30S ribosomal subunit.</text>
</comment>
<dbReference type="InterPro" id="IPR046886">
    <property type="entry name" value="RsmE_MTase_dom"/>
</dbReference>
<accession>U1LM25</accession>
<evidence type="ECO:0000256" key="5">
    <source>
        <dbReference type="ARBA" id="ARBA00022490"/>
    </source>
</evidence>
<name>U1LM25_9MICO</name>
<dbReference type="AlphaFoldDB" id="U1LM25"/>
<evidence type="ECO:0000256" key="6">
    <source>
        <dbReference type="ARBA" id="ARBA00022552"/>
    </source>
</evidence>
<dbReference type="OrthoDB" id="9808126at2"/>
<evidence type="ECO:0000256" key="8">
    <source>
        <dbReference type="ARBA" id="ARBA00022679"/>
    </source>
</evidence>
<dbReference type="GO" id="GO:0070042">
    <property type="term" value="F:rRNA (uridine-N3-)-methyltransferase activity"/>
    <property type="evidence" value="ECO:0007669"/>
    <property type="project" value="TreeGrafter"/>
</dbReference>
<dbReference type="InterPro" id="IPR006700">
    <property type="entry name" value="RsmE"/>
</dbReference>
<evidence type="ECO:0000256" key="12">
    <source>
        <dbReference type="PIRNR" id="PIRNR015601"/>
    </source>
</evidence>
<dbReference type="SUPFAM" id="SSF75217">
    <property type="entry name" value="alpha/beta knot"/>
    <property type="match status" value="1"/>
</dbReference>
<evidence type="ECO:0000259" key="14">
    <source>
        <dbReference type="Pfam" id="PF20260"/>
    </source>
</evidence>
<evidence type="ECO:0000256" key="2">
    <source>
        <dbReference type="ARBA" id="ARBA00005528"/>
    </source>
</evidence>
<keyword evidence="7 12" id="KW-0489">Methyltransferase</keyword>
<keyword evidence="16" id="KW-1185">Reference proteome</keyword>
<evidence type="ECO:0000313" key="16">
    <source>
        <dbReference type="Proteomes" id="UP000016462"/>
    </source>
</evidence>
<dbReference type="CDD" id="cd18084">
    <property type="entry name" value="RsmE-like"/>
    <property type="match status" value="1"/>
</dbReference>
<dbReference type="Pfam" id="PF20260">
    <property type="entry name" value="PUA_4"/>
    <property type="match status" value="1"/>
</dbReference>
<evidence type="ECO:0000256" key="10">
    <source>
        <dbReference type="ARBA" id="ARBA00025699"/>
    </source>
</evidence>
<evidence type="ECO:0000256" key="1">
    <source>
        <dbReference type="ARBA" id="ARBA00004496"/>
    </source>
</evidence>
<evidence type="ECO:0000256" key="9">
    <source>
        <dbReference type="ARBA" id="ARBA00022691"/>
    </source>
</evidence>
<dbReference type="Gene3D" id="2.40.240.20">
    <property type="entry name" value="Hypothetical PUA domain-like, domain 1"/>
    <property type="match status" value="1"/>
</dbReference>
<comment type="catalytic activity">
    <reaction evidence="11 12">
        <text>uridine(1498) in 16S rRNA + S-adenosyl-L-methionine = N(3)-methyluridine(1498) in 16S rRNA + S-adenosyl-L-homocysteine + H(+)</text>
        <dbReference type="Rhea" id="RHEA:42920"/>
        <dbReference type="Rhea" id="RHEA-COMP:10283"/>
        <dbReference type="Rhea" id="RHEA-COMP:10284"/>
        <dbReference type="ChEBI" id="CHEBI:15378"/>
        <dbReference type="ChEBI" id="CHEBI:57856"/>
        <dbReference type="ChEBI" id="CHEBI:59789"/>
        <dbReference type="ChEBI" id="CHEBI:65315"/>
        <dbReference type="ChEBI" id="CHEBI:74502"/>
        <dbReference type="EC" id="2.1.1.193"/>
    </reaction>
</comment>
<dbReference type="Gene3D" id="3.40.1280.10">
    <property type="match status" value="1"/>
</dbReference>
<dbReference type="PIRSF" id="PIRSF015601">
    <property type="entry name" value="MTase_slr0722"/>
    <property type="match status" value="1"/>
</dbReference>
<feature type="domain" description="Ribosomal RNA small subunit methyltransferase E methyltransferase" evidence="13">
    <location>
        <begin position="76"/>
        <end position="234"/>
    </location>
</feature>
<keyword evidence="8 12" id="KW-0808">Transferase</keyword>
<dbReference type="EMBL" id="ASHR01000032">
    <property type="protein sequence ID" value="ERG63354.1"/>
    <property type="molecule type" value="Genomic_DNA"/>
</dbReference>
<gene>
    <name evidence="15" type="ORF">L332_02665</name>
</gene>
<dbReference type="InterPro" id="IPR029026">
    <property type="entry name" value="tRNA_m1G_MTases_N"/>
</dbReference>
<keyword evidence="5 12" id="KW-0963">Cytoplasm</keyword>
<protein>
    <recommendedName>
        <fullName evidence="4 12">Ribosomal RNA small subunit methyltransferase E</fullName>
        <ecNumber evidence="3 12">2.1.1.193</ecNumber>
    </recommendedName>
</protein>
<comment type="similarity">
    <text evidence="2 12">Belongs to the RNA methyltransferase RsmE family.</text>
</comment>
<organism evidence="15 16">
    <name type="scientific">Agrococcus pavilionensis RW1</name>
    <dbReference type="NCBI Taxonomy" id="1330458"/>
    <lineage>
        <taxon>Bacteria</taxon>
        <taxon>Bacillati</taxon>
        <taxon>Actinomycetota</taxon>
        <taxon>Actinomycetes</taxon>
        <taxon>Micrococcales</taxon>
        <taxon>Microbacteriaceae</taxon>
        <taxon>Agrococcus</taxon>
    </lineage>
</organism>
<dbReference type="NCBIfam" id="NF008693">
    <property type="entry name" value="PRK11713.2-3"/>
    <property type="match status" value="1"/>
</dbReference>
<evidence type="ECO:0000256" key="3">
    <source>
        <dbReference type="ARBA" id="ARBA00012328"/>
    </source>
</evidence>
<comment type="subcellular location">
    <subcellularLocation>
        <location evidence="1 12">Cytoplasm</location>
    </subcellularLocation>
</comment>
<keyword evidence="6 12" id="KW-0698">rRNA processing</keyword>
<dbReference type="GO" id="GO:0005737">
    <property type="term" value="C:cytoplasm"/>
    <property type="evidence" value="ECO:0007669"/>
    <property type="project" value="UniProtKB-SubCell"/>
</dbReference>
<evidence type="ECO:0000256" key="7">
    <source>
        <dbReference type="ARBA" id="ARBA00022603"/>
    </source>
</evidence>